<evidence type="ECO:0000256" key="2">
    <source>
        <dbReference type="ARBA" id="ARBA00022729"/>
    </source>
</evidence>
<feature type="chain" id="PRO_5012368834" evidence="3">
    <location>
        <begin position="27"/>
        <end position="412"/>
    </location>
</feature>
<comment type="similarity">
    <text evidence="1">Belongs to the leucine-binding protein family.</text>
</comment>
<evidence type="ECO:0000313" key="6">
    <source>
        <dbReference type="Proteomes" id="UP000190460"/>
    </source>
</evidence>
<evidence type="ECO:0000259" key="4">
    <source>
        <dbReference type="Pfam" id="PF13458"/>
    </source>
</evidence>
<evidence type="ECO:0000256" key="3">
    <source>
        <dbReference type="SAM" id="SignalP"/>
    </source>
</evidence>
<proteinExistence type="inferred from homology"/>
<accession>A0A1T4W9U8</accession>
<gene>
    <name evidence="5" type="ORF">SAMN02745130_01331</name>
</gene>
<dbReference type="CDD" id="cd19978">
    <property type="entry name" value="PBP1_ABC_ligand_binding-like"/>
    <property type="match status" value="1"/>
</dbReference>
<dbReference type="PANTHER" id="PTHR47235">
    <property type="entry name" value="BLR6548 PROTEIN"/>
    <property type="match status" value="1"/>
</dbReference>
<evidence type="ECO:0000313" key="5">
    <source>
        <dbReference type="EMBL" id="SKA74056.1"/>
    </source>
</evidence>
<dbReference type="RefSeq" id="WP_078921800.1">
    <property type="nucleotide sequence ID" value="NZ_FUYB01000004.1"/>
</dbReference>
<dbReference type="AlphaFoldDB" id="A0A1T4W9U8"/>
<evidence type="ECO:0000256" key="1">
    <source>
        <dbReference type="ARBA" id="ARBA00010062"/>
    </source>
</evidence>
<organism evidence="5 6">
    <name type="scientific">Thiothrix eikelboomii</name>
    <dbReference type="NCBI Taxonomy" id="92487"/>
    <lineage>
        <taxon>Bacteria</taxon>
        <taxon>Pseudomonadati</taxon>
        <taxon>Pseudomonadota</taxon>
        <taxon>Gammaproteobacteria</taxon>
        <taxon>Thiotrichales</taxon>
        <taxon>Thiotrichaceae</taxon>
        <taxon>Thiothrix</taxon>
    </lineage>
</organism>
<protein>
    <submittedName>
        <fullName evidence="5">Amino acid/amide ABC transporter substrate-binding protein, HAAT family</fullName>
    </submittedName>
</protein>
<dbReference type="STRING" id="92487.SAMN02745130_01331"/>
<name>A0A1T4W9U8_9GAMM</name>
<reference evidence="5 6" key="1">
    <citation type="submission" date="2017-02" db="EMBL/GenBank/DDBJ databases">
        <authorList>
            <person name="Peterson S.W."/>
        </authorList>
    </citation>
    <scope>NUCLEOTIDE SEQUENCE [LARGE SCALE GENOMIC DNA]</scope>
    <source>
        <strain evidence="5 6">ATCC 49788</strain>
    </source>
</reference>
<keyword evidence="6" id="KW-1185">Reference proteome</keyword>
<dbReference type="EMBL" id="FUYB01000004">
    <property type="protein sequence ID" value="SKA74056.1"/>
    <property type="molecule type" value="Genomic_DNA"/>
</dbReference>
<feature type="domain" description="Leucine-binding protein" evidence="4">
    <location>
        <begin position="33"/>
        <end position="196"/>
    </location>
</feature>
<dbReference type="Proteomes" id="UP000190460">
    <property type="component" value="Unassembled WGS sequence"/>
</dbReference>
<dbReference type="OrthoDB" id="9147078at2"/>
<sequence>MINNKKTILRSLVWLAFGVLPCIAQAEEVPANQIRLATSLDLQGQSKGLGTGMLSGLEAALQDKQIGAKQIKLLSENDNYSPPKTIEAVNKLLSQDVFAFVGNVGTPTAAAALPLLADKKIPAIGFFTGSDLLRSNQEDVINYRASYGQEVKAVVEEAFNHGYGPASICAYIQDDSYGLSGLRGLKAVLAGKQGVNYIAEALDKIFEQEGDNAQRNGIGPVGVYKRNSLAVRDGYDSIKKWEAKQGRPCKFVVTVGSYESVARFITYANSKKESWVYSAVSFTGADNFLKQLSSFGVADRVLMTQVVPALDSELPIVNEARAALGDKLGYVSLEGYIVGRMLLKAMGDVEAAGQEMTRANVVAALRGKQFDLGGLPLDFTDDNQGSDLVVMTTLADNKWAPVDSSTWKGWYK</sequence>
<keyword evidence="2 3" id="KW-0732">Signal</keyword>
<feature type="signal peptide" evidence="3">
    <location>
        <begin position="1"/>
        <end position="26"/>
    </location>
</feature>
<dbReference type="InterPro" id="IPR028082">
    <property type="entry name" value="Peripla_BP_I"/>
</dbReference>
<dbReference type="PANTHER" id="PTHR47235:SF1">
    <property type="entry name" value="BLR6548 PROTEIN"/>
    <property type="match status" value="1"/>
</dbReference>
<dbReference type="Gene3D" id="3.40.50.2300">
    <property type="match status" value="2"/>
</dbReference>
<dbReference type="SUPFAM" id="SSF53822">
    <property type="entry name" value="Periplasmic binding protein-like I"/>
    <property type="match status" value="1"/>
</dbReference>
<dbReference type="InterPro" id="IPR028081">
    <property type="entry name" value="Leu-bd"/>
</dbReference>
<dbReference type="Pfam" id="PF13458">
    <property type="entry name" value="Peripla_BP_6"/>
    <property type="match status" value="1"/>
</dbReference>